<evidence type="ECO:0000313" key="3">
    <source>
        <dbReference type="Proteomes" id="UP000254571"/>
    </source>
</evidence>
<organism evidence="2 3">
    <name type="scientific">Klebsiella grimontii</name>
    <dbReference type="NCBI Taxonomy" id="2058152"/>
    <lineage>
        <taxon>Bacteria</taxon>
        <taxon>Pseudomonadati</taxon>
        <taxon>Pseudomonadota</taxon>
        <taxon>Gammaproteobacteria</taxon>
        <taxon>Enterobacterales</taxon>
        <taxon>Enterobacteriaceae</taxon>
        <taxon>Klebsiella/Raoultella group</taxon>
        <taxon>Klebsiella</taxon>
    </lineage>
</organism>
<evidence type="ECO:0000256" key="1">
    <source>
        <dbReference type="SAM" id="SignalP"/>
    </source>
</evidence>
<dbReference type="PANTHER" id="PTHR42779:SF1">
    <property type="entry name" value="PROTEIN YNJB"/>
    <property type="match status" value="1"/>
</dbReference>
<dbReference type="AlphaFoldDB" id="A0A7H4P5G3"/>
<dbReference type="EMBL" id="UGMX01000002">
    <property type="protein sequence ID" value="STW07678.1"/>
    <property type="molecule type" value="Genomic_DNA"/>
</dbReference>
<accession>A0A7H4P5G3</accession>
<comment type="caution">
    <text evidence="2">The sequence shown here is derived from an EMBL/GenBank/DDBJ whole genome shotgun (WGS) entry which is preliminary data.</text>
</comment>
<feature type="chain" id="PRO_5028836402" evidence="1">
    <location>
        <begin position="20"/>
        <end position="120"/>
    </location>
</feature>
<keyword evidence="1" id="KW-0732">Signal</keyword>
<name>A0A7H4P5G3_9ENTR</name>
<evidence type="ECO:0000313" key="2">
    <source>
        <dbReference type="EMBL" id="STW07678.1"/>
    </source>
</evidence>
<proteinExistence type="predicted"/>
<sequence length="120" mass="13223">MRSMLVFALLLLSPLAASAGWQSTQQEARDQTVWFNAWGGDPAVNRYLDWVSDEVKRDYAIDLRIVHIADAADAVKRIQSEARAGRSQGGSIDLLWVNGENFRTLKKRQAAANPLGGNPA</sequence>
<dbReference type="Proteomes" id="UP000254571">
    <property type="component" value="Unassembled WGS sequence"/>
</dbReference>
<feature type="signal peptide" evidence="1">
    <location>
        <begin position="1"/>
        <end position="19"/>
    </location>
</feature>
<dbReference type="PANTHER" id="PTHR42779">
    <property type="entry name" value="PROTEIN YNJB"/>
    <property type="match status" value="1"/>
</dbReference>
<gene>
    <name evidence="2" type="primary">ynjB_1</name>
    <name evidence="2" type="ORF">NCTC9149_04114</name>
</gene>
<reference evidence="2 3" key="1">
    <citation type="submission" date="2018-06" db="EMBL/GenBank/DDBJ databases">
        <authorList>
            <consortium name="Pathogen Informatics"/>
            <person name="Doyle S."/>
        </authorList>
    </citation>
    <scope>NUCLEOTIDE SEQUENCE [LARGE SCALE GENOMIC DNA]</scope>
    <source>
        <strain evidence="2 3">NCTC9149</strain>
    </source>
</reference>
<protein>
    <submittedName>
        <fullName evidence="2">ABC transporter</fullName>
    </submittedName>
</protein>